<dbReference type="EMBL" id="JANAVB010020600">
    <property type="protein sequence ID" value="KAJ6826773.1"/>
    <property type="molecule type" value="Genomic_DNA"/>
</dbReference>
<organism evidence="4 5">
    <name type="scientific">Iris pallida</name>
    <name type="common">Sweet iris</name>
    <dbReference type="NCBI Taxonomy" id="29817"/>
    <lineage>
        <taxon>Eukaryota</taxon>
        <taxon>Viridiplantae</taxon>
        <taxon>Streptophyta</taxon>
        <taxon>Embryophyta</taxon>
        <taxon>Tracheophyta</taxon>
        <taxon>Spermatophyta</taxon>
        <taxon>Magnoliopsida</taxon>
        <taxon>Liliopsida</taxon>
        <taxon>Asparagales</taxon>
        <taxon>Iridaceae</taxon>
        <taxon>Iridoideae</taxon>
        <taxon>Irideae</taxon>
        <taxon>Iris</taxon>
    </lineage>
</organism>
<comment type="caution">
    <text evidence="4">The sequence shown here is derived from an EMBL/GenBank/DDBJ whole genome shotgun (WGS) entry which is preliminary data.</text>
</comment>
<evidence type="ECO:0000313" key="4">
    <source>
        <dbReference type="EMBL" id="KAJ6826773.1"/>
    </source>
</evidence>
<feature type="transmembrane region" description="Helical" evidence="2">
    <location>
        <begin position="222"/>
        <end position="246"/>
    </location>
</feature>
<evidence type="ECO:0000313" key="5">
    <source>
        <dbReference type="Proteomes" id="UP001140949"/>
    </source>
</evidence>
<dbReference type="Proteomes" id="UP001140949">
    <property type="component" value="Unassembled WGS sequence"/>
</dbReference>
<dbReference type="PANTHER" id="PTHR31168">
    <property type="entry name" value="OS02G0292800 PROTEIN"/>
    <property type="match status" value="1"/>
</dbReference>
<evidence type="ECO:0000256" key="1">
    <source>
        <dbReference type="SAM" id="MobiDB-lite"/>
    </source>
</evidence>
<keyword evidence="5" id="KW-1185">Reference proteome</keyword>
<reference evidence="4" key="1">
    <citation type="journal article" date="2023" name="GigaByte">
        <title>Genome assembly of the bearded iris, Iris pallida Lam.</title>
        <authorList>
            <person name="Bruccoleri R.E."/>
            <person name="Oakeley E.J."/>
            <person name="Faust A.M.E."/>
            <person name="Altorfer M."/>
            <person name="Dessus-Babus S."/>
            <person name="Burckhardt D."/>
            <person name="Oertli M."/>
            <person name="Naumann U."/>
            <person name="Petersen F."/>
            <person name="Wong J."/>
        </authorList>
    </citation>
    <scope>NUCLEOTIDE SEQUENCE</scope>
    <source>
        <strain evidence="4">GSM-AAB239-AS_SAM_17_03QT</strain>
    </source>
</reference>
<sequence length="295" mass="32396">MKGLFRGSFFVLASISFVHSLSSSSVATECEDGSRISAGRMVDKGLIDLVLVPSGLAIMFGYHLFLLYRILRFPHTTVVGYENHNMRAWVERMLKASPGETSVALNVISNNMSESSSLASVSISLSSLIGTWIGSTSKLFMTGAIYGDTSQSTASVKYISLLVCFLAAFTCFIHSARYFVHAMYLMSTPGSDVPVAYVQTAVVRGSNFWSLGLRALYFATSLLMWIFGPIPMFACSVCTVLVLHFLDTNSTPLHNFQDCSPDKLDLVRRTRLMGRTTTPTQPQPSASPPRSMYVR</sequence>
<dbReference type="Pfam" id="PF04654">
    <property type="entry name" value="DUF599"/>
    <property type="match status" value="1"/>
</dbReference>
<name>A0AAX6GE58_IRIPA</name>
<proteinExistence type="predicted"/>
<dbReference type="PANTHER" id="PTHR31168:SF21">
    <property type="entry name" value="EMB|CAB89385.1"/>
    <property type="match status" value="1"/>
</dbReference>
<keyword evidence="3" id="KW-0732">Signal</keyword>
<dbReference type="AlphaFoldDB" id="A0AAX6GE58"/>
<feature type="transmembrane region" description="Helical" evidence="2">
    <location>
        <begin position="51"/>
        <end position="71"/>
    </location>
</feature>
<protein>
    <recommendedName>
        <fullName evidence="6">Vomeronasal type-1 receptor</fullName>
    </recommendedName>
</protein>
<evidence type="ECO:0000256" key="2">
    <source>
        <dbReference type="SAM" id="Phobius"/>
    </source>
</evidence>
<feature type="chain" id="PRO_5043623862" description="Vomeronasal type-1 receptor" evidence="3">
    <location>
        <begin position="21"/>
        <end position="295"/>
    </location>
</feature>
<dbReference type="InterPro" id="IPR006747">
    <property type="entry name" value="DUF599"/>
</dbReference>
<keyword evidence="2" id="KW-0812">Transmembrane</keyword>
<feature type="transmembrane region" description="Helical" evidence="2">
    <location>
        <begin position="158"/>
        <end position="180"/>
    </location>
</feature>
<feature type="signal peptide" evidence="3">
    <location>
        <begin position="1"/>
        <end position="20"/>
    </location>
</feature>
<evidence type="ECO:0000256" key="3">
    <source>
        <dbReference type="SAM" id="SignalP"/>
    </source>
</evidence>
<reference evidence="4" key="2">
    <citation type="submission" date="2023-04" db="EMBL/GenBank/DDBJ databases">
        <authorList>
            <person name="Bruccoleri R.E."/>
            <person name="Oakeley E.J."/>
            <person name="Faust A.-M."/>
            <person name="Dessus-Babus S."/>
            <person name="Altorfer M."/>
            <person name="Burckhardt D."/>
            <person name="Oertli M."/>
            <person name="Naumann U."/>
            <person name="Petersen F."/>
            <person name="Wong J."/>
        </authorList>
    </citation>
    <scope>NUCLEOTIDE SEQUENCE</scope>
    <source>
        <strain evidence="4">GSM-AAB239-AS_SAM_17_03QT</strain>
        <tissue evidence="4">Leaf</tissue>
    </source>
</reference>
<keyword evidence="2" id="KW-1133">Transmembrane helix</keyword>
<keyword evidence="2" id="KW-0472">Membrane</keyword>
<accession>A0AAX6GE58</accession>
<evidence type="ECO:0008006" key="6">
    <source>
        <dbReference type="Google" id="ProtNLM"/>
    </source>
</evidence>
<gene>
    <name evidence="4" type="ORF">M6B38_370680</name>
</gene>
<feature type="region of interest" description="Disordered" evidence="1">
    <location>
        <begin position="273"/>
        <end position="295"/>
    </location>
</feature>